<dbReference type="SUPFAM" id="SSF103473">
    <property type="entry name" value="MFS general substrate transporter"/>
    <property type="match status" value="1"/>
</dbReference>
<dbReference type="FunFam" id="1.20.1250.20:FF:000134">
    <property type="entry name" value="MFS sugar transporter protein"/>
    <property type="match status" value="1"/>
</dbReference>
<dbReference type="InterPro" id="IPR003663">
    <property type="entry name" value="Sugar/inositol_transpt"/>
</dbReference>
<dbReference type="CDD" id="cd02440">
    <property type="entry name" value="AdoMet_MTases"/>
    <property type="match status" value="1"/>
</dbReference>
<reference evidence="9 10" key="1">
    <citation type="journal article" date="2019" name="Genome Biol. Evol.">
        <title>Genomic Plasticity Mediated by Transposable Elements in the Plant Pathogenic Fungus Colletotrichum higginsianum.</title>
        <authorList>
            <person name="Tsushima A."/>
            <person name="Gan P."/>
            <person name="Kumakura N."/>
            <person name="Narusaka M."/>
            <person name="Takano Y."/>
            <person name="Narusaka Y."/>
            <person name="Shirasu K."/>
        </authorList>
    </citation>
    <scope>NUCLEOTIDE SEQUENCE [LARGE SCALE GENOMIC DNA]</scope>
    <source>
        <strain evidence="9 10">MAFF305635-RFP</strain>
    </source>
</reference>
<dbReference type="PROSITE" id="PS00216">
    <property type="entry name" value="SUGAR_TRANSPORT_1"/>
    <property type="match status" value="1"/>
</dbReference>
<feature type="transmembrane region" description="Helical" evidence="7">
    <location>
        <begin position="36"/>
        <end position="55"/>
    </location>
</feature>
<dbReference type="Proteomes" id="UP000305883">
    <property type="component" value="Unassembled WGS sequence"/>
</dbReference>
<evidence type="ECO:0000256" key="3">
    <source>
        <dbReference type="ARBA" id="ARBA00022448"/>
    </source>
</evidence>
<dbReference type="InterPro" id="IPR025714">
    <property type="entry name" value="Methyltranfer_dom"/>
</dbReference>
<protein>
    <submittedName>
        <fullName evidence="9">Lactose permease</fullName>
    </submittedName>
</protein>
<feature type="transmembrane region" description="Helical" evidence="7">
    <location>
        <begin position="80"/>
        <end position="99"/>
    </location>
</feature>
<dbReference type="SUPFAM" id="SSF53335">
    <property type="entry name" value="S-adenosyl-L-methionine-dependent methyltransferases"/>
    <property type="match status" value="1"/>
</dbReference>
<evidence type="ECO:0000256" key="7">
    <source>
        <dbReference type="SAM" id="Phobius"/>
    </source>
</evidence>
<dbReference type="Pfam" id="PF13847">
    <property type="entry name" value="Methyltransf_31"/>
    <property type="match status" value="1"/>
</dbReference>
<evidence type="ECO:0000259" key="8">
    <source>
        <dbReference type="PROSITE" id="PS50850"/>
    </source>
</evidence>
<feature type="transmembrane region" description="Helical" evidence="7">
    <location>
        <begin position="396"/>
        <end position="416"/>
    </location>
</feature>
<gene>
    <name evidence="9" type="ORF">CH35J_006252</name>
</gene>
<evidence type="ECO:0000256" key="1">
    <source>
        <dbReference type="ARBA" id="ARBA00004141"/>
    </source>
</evidence>
<keyword evidence="5 7" id="KW-1133">Transmembrane helix</keyword>
<feature type="domain" description="Major facilitator superfamily (MFS) profile" evidence="8">
    <location>
        <begin position="42"/>
        <end position="480"/>
    </location>
</feature>
<feature type="transmembrane region" description="Helical" evidence="7">
    <location>
        <begin position="428"/>
        <end position="449"/>
    </location>
</feature>
<keyword evidence="3" id="KW-0813">Transport</keyword>
<dbReference type="NCBIfam" id="NF008823">
    <property type="entry name" value="PRK11873.1"/>
    <property type="match status" value="1"/>
</dbReference>
<sequence>MFGKPKAASGKSQSISPELAAVLPSNGTPWHKQKHLVWLNFYCIFLAFLCAANGYDGSMMNGLLALPQWHSFMDHPTGSWLGFINAAHSLSTMLAYPAVAYFANRWGRKKGLFVGYFFLTLGSLLQAFSPNHIGFILGRVFIGQPSAWWGGLAPLLITELAYPTHRGILTALYNTGWFVGSCLAAWITFGTRNYGTSWAWRIPSLLQIGIPLAVLPAALFVPESPRFLVSKGQVAKARSILTKFHGGGDENSTLVEFEMTEIERAIEDDKSAAASSSWMEMFNTPGNRRRAFISVTLGLLAQWCGVNVVSYYLAMVLETVGITSVTDQTLISGCLQIWNLIWAVSAAVSVDRLGRRPLFLISSGGMLASFIVISGLSGSFDTTKTASVGIAVVPFLYIYNAFYDIAFTPLIVSYPAEIWPYQLRARGTALTQMATYFGIFFNVFVNPIALEAIGWKYYLVFVAILVVGCFIVYFFYPETRGHTLEEMAVIFDGESARICCRRTYQQHFNFVSPLAMESDTIYENVHKRYGSVIRSSTGEYEKAVAKAFGYTEDELAGTPEGANLGLSCGNPTAIANLREDEIVVDLGSGAGFDVFMAAKRVGPAGKAIGIDMNNSMIAKAVTNAERAGFENVEFIQSQITSLPLPDEFADCIVSNCVINLVPAAEKHRVFHEMYRVLKPGGRVAISDILARRPFSEEIKRNMALYVGCVAGASEVATYDGFLKEAGFSNPLLVDSNSDLNVYFTAAENGMSCCGAGNAQMVPAPSPDKTQPGCGGVSSTCCSQDGYDLTPGEAQKQAASLGVTDLNEWAGSFKIYAVKPDRGLK</sequence>
<dbReference type="PANTHER" id="PTHR48022:SF3">
    <property type="entry name" value="HEXOSE TRANSPORTER PROTEIN (AFU_ORTHOLOGUE AFUA_8G04480)-RELATED"/>
    <property type="match status" value="1"/>
</dbReference>
<dbReference type="InterPro" id="IPR020846">
    <property type="entry name" value="MFS_dom"/>
</dbReference>
<dbReference type="EMBL" id="MWPZ01000004">
    <property type="protein sequence ID" value="TIC99499.1"/>
    <property type="molecule type" value="Genomic_DNA"/>
</dbReference>
<evidence type="ECO:0000256" key="2">
    <source>
        <dbReference type="ARBA" id="ARBA00010992"/>
    </source>
</evidence>
<dbReference type="Pfam" id="PF00083">
    <property type="entry name" value="Sugar_tr"/>
    <property type="match status" value="1"/>
</dbReference>
<evidence type="ECO:0000313" key="10">
    <source>
        <dbReference type="Proteomes" id="UP000305883"/>
    </source>
</evidence>
<dbReference type="AlphaFoldDB" id="A0A4T0W2U3"/>
<dbReference type="Gene3D" id="3.40.50.150">
    <property type="entry name" value="Vaccinia Virus protein VP39"/>
    <property type="match status" value="1"/>
</dbReference>
<keyword evidence="6 7" id="KW-0472">Membrane</keyword>
<comment type="subcellular location">
    <subcellularLocation>
        <location evidence="1">Membrane</location>
        <topology evidence="1">Multi-pass membrane protein</topology>
    </subcellularLocation>
</comment>
<evidence type="ECO:0000313" key="9">
    <source>
        <dbReference type="EMBL" id="TIC99499.1"/>
    </source>
</evidence>
<keyword evidence="4 7" id="KW-0812">Transmembrane</keyword>
<dbReference type="GO" id="GO:0016020">
    <property type="term" value="C:membrane"/>
    <property type="evidence" value="ECO:0007669"/>
    <property type="project" value="UniProtKB-SubCell"/>
</dbReference>
<comment type="similarity">
    <text evidence="2">Belongs to the major facilitator superfamily. Sugar transporter (TC 2.A.1.1) family.</text>
</comment>
<dbReference type="InterPro" id="IPR036259">
    <property type="entry name" value="MFS_trans_sf"/>
</dbReference>
<feature type="transmembrane region" description="Helical" evidence="7">
    <location>
        <begin position="169"/>
        <end position="189"/>
    </location>
</feature>
<dbReference type="Gene3D" id="1.20.1250.20">
    <property type="entry name" value="MFS general substrate transporter like domains"/>
    <property type="match status" value="1"/>
</dbReference>
<feature type="transmembrane region" description="Helical" evidence="7">
    <location>
        <begin position="135"/>
        <end position="157"/>
    </location>
</feature>
<evidence type="ECO:0000256" key="4">
    <source>
        <dbReference type="ARBA" id="ARBA00022692"/>
    </source>
</evidence>
<evidence type="ECO:0000256" key="6">
    <source>
        <dbReference type="ARBA" id="ARBA00023136"/>
    </source>
</evidence>
<dbReference type="NCBIfam" id="TIGR00879">
    <property type="entry name" value="SP"/>
    <property type="match status" value="1"/>
</dbReference>
<dbReference type="PROSITE" id="PS50850">
    <property type="entry name" value="MFS"/>
    <property type="match status" value="1"/>
</dbReference>
<evidence type="ECO:0000256" key="5">
    <source>
        <dbReference type="ARBA" id="ARBA00022989"/>
    </source>
</evidence>
<feature type="transmembrane region" description="Helical" evidence="7">
    <location>
        <begin position="291"/>
        <end position="314"/>
    </location>
</feature>
<accession>A0A4T0W2U3</accession>
<dbReference type="OrthoDB" id="6133115at2759"/>
<name>A0A4T0W2U3_9PEZI</name>
<feature type="transmembrane region" description="Helical" evidence="7">
    <location>
        <begin position="201"/>
        <end position="221"/>
    </location>
</feature>
<dbReference type="InterPro" id="IPR029063">
    <property type="entry name" value="SAM-dependent_MTases_sf"/>
</dbReference>
<dbReference type="InterPro" id="IPR005828">
    <property type="entry name" value="MFS_sugar_transport-like"/>
</dbReference>
<comment type="caution">
    <text evidence="9">The sequence shown here is derived from an EMBL/GenBank/DDBJ whole genome shotgun (WGS) entry which is preliminary data.</text>
</comment>
<dbReference type="InterPro" id="IPR050360">
    <property type="entry name" value="MFS_Sugar_Transporters"/>
</dbReference>
<feature type="transmembrane region" description="Helical" evidence="7">
    <location>
        <begin position="357"/>
        <end position="376"/>
    </location>
</feature>
<proteinExistence type="inferred from homology"/>
<dbReference type="InterPro" id="IPR005829">
    <property type="entry name" value="Sugar_transporter_CS"/>
</dbReference>
<feature type="transmembrane region" description="Helical" evidence="7">
    <location>
        <begin position="455"/>
        <end position="476"/>
    </location>
</feature>
<dbReference type="PANTHER" id="PTHR48022">
    <property type="entry name" value="PLASTIDIC GLUCOSE TRANSPORTER 4"/>
    <property type="match status" value="1"/>
</dbReference>
<feature type="transmembrane region" description="Helical" evidence="7">
    <location>
        <begin position="111"/>
        <end position="129"/>
    </location>
</feature>
<organism evidence="9 10">
    <name type="scientific">Colletotrichum higginsianum</name>
    <dbReference type="NCBI Taxonomy" id="80884"/>
    <lineage>
        <taxon>Eukaryota</taxon>
        <taxon>Fungi</taxon>
        <taxon>Dikarya</taxon>
        <taxon>Ascomycota</taxon>
        <taxon>Pezizomycotina</taxon>
        <taxon>Sordariomycetes</taxon>
        <taxon>Hypocreomycetidae</taxon>
        <taxon>Glomerellales</taxon>
        <taxon>Glomerellaceae</taxon>
        <taxon>Colletotrichum</taxon>
        <taxon>Colletotrichum destructivum species complex</taxon>
    </lineage>
</organism>
<dbReference type="GO" id="GO:0005351">
    <property type="term" value="F:carbohydrate:proton symporter activity"/>
    <property type="evidence" value="ECO:0007669"/>
    <property type="project" value="TreeGrafter"/>
</dbReference>